<dbReference type="Gramene" id="Psat05G0629600-T1">
    <property type="protein sequence ID" value="KAI5411096.1"/>
    <property type="gene ID" value="KIW84_056296"/>
</dbReference>
<evidence type="ECO:0000313" key="1">
    <source>
        <dbReference type="EMBL" id="KAI5411096.1"/>
    </source>
</evidence>
<gene>
    <name evidence="1" type="ORF">KIW84_056296</name>
</gene>
<sequence length="166" mass="18433">MLTTLCCSARSGTLILELLNPCSLGMLNAMDRMSILSNPLFMRDLFLRKDHPNWLKLLVSLKALFPSNTRGFQFLKETTLYNIIDFGISKAFRVLSHPPKAPKIIEVIWNPPPHSWIKCNLDGTTLGASGLTASRGIFRDHSSNLIGYFAKNMGSSFALTLSSVES</sequence>
<keyword evidence="2" id="KW-1185">Reference proteome</keyword>
<proteinExistence type="predicted"/>
<dbReference type="AlphaFoldDB" id="A0A9D5AKW3"/>
<evidence type="ECO:0000313" key="2">
    <source>
        <dbReference type="Proteomes" id="UP001058974"/>
    </source>
</evidence>
<comment type="caution">
    <text evidence="1">The sequence shown here is derived from an EMBL/GenBank/DDBJ whole genome shotgun (WGS) entry which is preliminary data.</text>
</comment>
<accession>A0A9D5AKW3</accession>
<protein>
    <submittedName>
        <fullName evidence="1">Uncharacterized protein</fullName>
    </submittedName>
</protein>
<organism evidence="1 2">
    <name type="scientific">Pisum sativum</name>
    <name type="common">Garden pea</name>
    <name type="synonym">Lathyrus oleraceus</name>
    <dbReference type="NCBI Taxonomy" id="3888"/>
    <lineage>
        <taxon>Eukaryota</taxon>
        <taxon>Viridiplantae</taxon>
        <taxon>Streptophyta</taxon>
        <taxon>Embryophyta</taxon>
        <taxon>Tracheophyta</taxon>
        <taxon>Spermatophyta</taxon>
        <taxon>Magnoliopsida</taxon>
        <taxon>eudicotyledons</taxon>
        <taxon>Gunneridae</taxon>
        <taxon>Pentapetalae</taxon>
        <taxon>rosids</taxon>
        <taxon>fabids</taxon>
        <taxon>Fabales</taxon>
        <taxon>Fabaceae</taxon>
        <taxon>Papilionoideae</taxon>
        <taxon>50 kb inversion clade</taxon>
        <taxon>NPAAA clade</taxon>
        <taxon>Hologalegina</taxon>
        <taxon>IRL clade</taxon>
        <taxon>Fabeae</taxon>
        <taxon>Lathyrus</taxon>
    </lineage>
</organism>
<dbReference type="Proteomes" id="UP001058974">
    <property type="component" value="Chromosome 5"/>
</dbReference>
<dbReference type="EMBL" id="JAMSHJ010000005">
    <property type="protein sequence ID" value="KAI5411096.1"/>
    <property type="molecule type" value="Genomic_DNA"/>
</dbReference>
<reference evidence="1 2" key="1">
    <citation type="journal article" date="2022" name="Nat. Genet.">
        <title>Improved pea reference genome and pan-genome highlight genomic features and evolutionary characteristics.</title>
        <authorList>
            <person name="Yang T."/>
            <person name="Liu R."/>
            <person name="Luo Y."/>
            <person name="Hu S."/>
            <person name="Wang D."/>
            <person name="Wang C."/>
            <person name="Pandey M.K."/>
            <person name="Ge S."/>
            <person name="Xu Q."/>
            <person name="Li N."/>
            <person name="Li G."/>
            <person name="Huang Y."/>
            <person name="Saxena R.K."/>
            <person name="Ji Y."/>
            <person name="Li M."/>
            <person name="Yan X."/>
            <person name="He Y."/>
            <person name="Liu Y."/>
            <person name="Wang X."/>
            <person name="Xiang C."/>
            <person name="Varshney R.K."/>
            <person name="Ding H."/>
            <person name="Gao S."/>
            <person name="Zong X."/>
        </authorList>
    </citation>
    <scope>NUCLEOTIDE SEQUENCE [LARGE SCALE GENOMIC DNA]</scope>
    <source>
        <strain evidence="1 2">cv. Zhongwan 6</strain>
    </source>
</reference>
<name>A0A9D5AKW3_PEA</name>